<dbReference type="EMBL" id="CP084167">
    <property type="protein sequence ID" value="UJG42743.1"/>
    <property type="molecule type" value="Genomic_DNA"/>
</dbReference>
<keyword evidence="1" id="KW-0472">Membrane</keyword>
<dbReference type="AlphaFoldDB" id="A0A9Y1BPD8"/>
<protein>
    <submittedName>
        <fullName evidence="2">Uncharacterized protein</fullName>
    </submittedName>
</protein>
<proteinExistence type="predicted"/>
<feature type="transmembrane region" description="Helical" evidence="1">
    <location>
        <begin position="221"/>
        <end position="242"/>
    </location>
</feature>
<sequence>MKQKKEVLILKEYTIKNSESEKFYNIISKIVVETLLVNIQFKKVKAFIFPEHIKKLVRRSNIAFFSSISILIIQLLVIKVNLLLTIVISIITYITIVEISALSTISSILRQKSKFDEQTFLFINSLSMSMTAIQSLPFALEMINDFDVQNLKLKNFQKNLMFQLNLNESETHVLEEEKNFFEYKEYQQAFSRIARKESFIESDPYFLNKIKREMNAIEDNISIFIAFSSLLPLILSLIVSIVLSSDSFLIFLFPLLYSLIGSLILQFIQFNNFGEKNDKTEHF</sequence>
<feature type="transmembrane region" description="Helical" evidence="1">
    <location>
        <begin position="86"/>
        <end position="109"/>
    </location>
</feature>
<evidence type="ECO:0000256" key="1">
    <source>
        <dbReference type="SAM" id="Phobius"/>
    </source>
</evidence>
<name>A0A9Y1BPD8_9ARCH</name>
<feature type="transmembrane region" description="Helical" evidence="1">
    <location>
        <begin position="62"/>
        <end position="80"/>
    </location>
</feature>
<organism evidence="2">
    <name type="scientific">Candidatus Heimdallarchaeum endolithica</name>
    <dbReference type="NCBI Taxonomy" id="2876572"/>
    <lineage>
        <taxon>Archaea</taxon>
        <taxon>Promethearchaeati</taxon>
        <taxon>Candidatus Heimdallarchaeota</taxon>
        <taxon>Candidatus Heimdallarchaeia (ex Rinke et al. 2021) (nom. nud.)</taxon>
        <taxon>Candidatus Heimdallarchaeales</taxon>
        <taxon>Candidatus Heimdallarchaeaceae</taxon>
        <taxon>Candidatus Heimdallarchaeum</taxon>
    </lineage>
</organism>
<keyword evidence="1" id="KW-0812">Transmembrane</keyword>
<dbReference type="Proteomes" id="UP001200513">
    <property type="component" value="Chromosome"/>
</dbReference>
<keyword evidence="1" id="KW-1133">Transmembrane helix</keyword>
<feature type="transmembrane region" description="Helical" evidence="1">
    <location>
        <begin position="248"/>
        <end position="268"/>
    </location>
</feature>
<gene>
    <name evidence="2" type="ORF">K9W46_10185</name>
</gene>
<reference evidence="2" key="1">
    <citation type="journal article" date="2022" name="Nat. Microbiol.">
        <title>Unique mobile elements and scalable gene flow at the prokaryote-eukaryote boundary revealed by circularized Asgard archaea genomes.</title>
        <authorList>
            <person name="Wu F."/>
            <person name="Speth D.R."/>
            <person name="Philosof A."/>
            <person name="Cremiere A."/>
            <person name="Narayanan A."/>
            <person name="Barco R.A."/>
            <person name="Connon S.A."/>
            <person name="Amend J.P."/>
            <person name="Antoshechkin I.A."/>
            <person name="Orphan V.J."/>
        </authorList>
    </citation>
    <scope>NUCLEOTIDE SEQUENCE</scope>
    <source>
        <strain evidence="2">PR6</strain>
    </source>
</reference>
<evidence type="ECO:0000313" key="2">
    <source>
        <dbReference type="EMBL" id="UJG42743.1"/>
    </source>
</evidence>
<accession>A0A9Y1BPD8</accession>